<dbReference type="Gene3D" id="1.20.1070.10">
    <property type="entry name" value="Rhodopsin 7-helix transmembrane proteins"/>
    <property type="match status" value="1"/>
</dbReference>
<dbReference type="Pfam" id="PF00002">
    <property type="entry name" value="7tm_2"/>
    <property type="match status" value="1"/>
</dbReference>
<sequence length="437" mass="48740">MNSSSHGESSHQAASHQPSHIEIIVLFERLGAALSLVAVILIFVAFALFKRLRTVPNTFIIFASVANLGASIACLIGYSGLLAGPSSRLCQAQAFMFELFMQSDPWWSFAMAVNVYMVFFFSANPNNFLRYWYAYFVVCYGIPFVPALWLLLVRDGSGGSVYGDATRNQLRNLSLSNPTRDSPPARDSGEKNLFADAAVMGTVNREVLQVTTINTESERVARPLSGTAPLNWLKGPVEEPSSFERQTGISTPAPTAMTTTCITAEPRAKKSVWRHMQTGYNKWCSKFSHMDPVKLAYLRTSFVFAVSVLITWTPSSINRVHDIVNPNDFSYPLNLASAIVLPLQGLWNAVIFFSTSWPAMRQEVRTLLDRFRGIPRGQNTADAVRTERDRVIELERRVTRQRDDTNSEISVVTTIGLSSDDRHNSIRAVRETCTTSF</sequence>
<organism evidence="7 8">
    <name type="scientific">Xylaria arbuscula</name>
    <dbReference type="NCBI Taxonomy" id="114810"/>
    <lineage>
        <taxon>Eukaryota</taxon>
        <taxon>Fungi</taxon>
        <taxon>Dikarya</taxon>
        <taxon>Ascomycota</taxon>
        <taxon>Pezizomycotina</taxon>
        <taxon>Sordariomycetes</taxon>
        <taxon>Xylariomycetidae</taxon>
        <taxon>Xylariales</taxon>
        <taxon>Xylariaceae</taxon>
        <taxon>Xylaria</taxon>
    </lineage>
</organism>
<proteinExistence type="predicted"/>
<keyword evidence="4 5" id="KW-0472">Membrane</keyword>
<protein>
    <recommendedName>
        <fullName evidence="6">G-protein coupled receptors family 2 profile 2 domain-containing protein</fullName>
    </recommendedName>
</protein>
<keyword evidence="2 5" id="KW-0812">Transmembrane</keyword>
<evidence type="ECO:0000313" key="8">
    <source>
        <dbReference type="Proteomes" id="UP001148614"/>
    </source>
</evidence>
<comment type="caution">
    <text evidence="7">The sequence shown here is derived from an EMBL/GenBank/DDBJ whole genome shotgun (WGS) entry which is preliminary data.</text>
</comment>
<dbReference type="GO" id="GO:0007189">
    <property type="term" value="P:adenylate cyclase-activating G protein-coupled receptor signaling pathway"/>
    <property type="evidence" value="ECO:0007669"/>
    <property type="project" value="TreeGrafter"/>
</dbReference>
<feature type="domain" description="G-protein coupled receptors family 2 profile 2" evidence="6">
    <location>
        <begin position="24"/>
        <end position="154"/>
    </location>
</feature>
<dbReference type="InterPro" id="IPR000832">
    <property type="entry name" value="GPCR_2_secretin-like"/>
</dbReference>
<dbReference type="PANTHER" id="PTHR23112:SF0">
    <property type="entry name" value="TRANSMEMBRANE PROTEIN 116"/>
    <property type="match status" value="1"/>
</dbReference>
<evidence type="ECO:0000256" key="4">
    <source>
        <dbReference type="ARBA" id="ARBA00023136"/>
    </source>
</evidence>
<evidence type="ECO:0000259" key="6">
    <source>
        <dbReference type="PROSITE" id="PS50261"/>
    </source>
</evidence>
<dbReference type="GO" id="GO:0005886">
    <property type="term" value="C:plasma membrane"/>
    <property type="evidence" value="ECO:0007669"/>
    <property type="project" value="TreeGrafter"/>
</dbReference>
<accession>A0A9W8NI77</accession>
<comment type="subcellular location">
    <subcellularLocation>
        <location evidence="1">Membrane</location>
        <topology evidence="1">Multi-pass membrane protein</topology>
    </subcellularLocation>
</comment>
<dbReference type="VEuPathDB" id="FungiDB:F4678DRAFT_486169"/>
<dbReference type="GO" id="GO:0007166">
    <property type="term" value="P:cell surface receptor signaling pathway"/>
    <property type="evidence" value="ECO:0007669"/>
    <property type="project" value="InterPro"/>
</dbReference>
<name>A0A9W8NI77_9PEZI</name>
<dbReference type="EMBL" id="JANPWZ010000431">
    <property type="protein sequence ID" value="KAJ3577116.1"/>
    <property type="molecule type" value="Genomic_DNA"/>
</dbReference>
<keyword evidence="8" id="KW-1185">Reference proteome</keyword>
<gene>
    <name evidence="7" type="ORF">NPX13_g3455</name>
</gene>
<dbReference type="PROSITE" id="PS50261">
    <property type="entry name" value="G_PROTEIN_RECEP_F2_4"/>
    <property type="match status" value="1"/>
</dbReference>
<dbReference type="SUPFAM" id="SSF81321">
    <property type="entry name" value="Family A G protein-coupled receptor-like"/>
    <property type="match status" value="1"/>
</dbReference>
<evidence type="ECO:0000256" key="3">
    <source>
        <dbReference type="ARBA" id="ARBA00022989"/>
    </source>
</evidence>
<reference evidence="7" key="1">
    <citation type="submission" date="2022-07" db="EMBL/GenBank/DDBJ databases">
        <title>Genome Sequence of Xylaria arbuscula.</title>
        <authorList>
            <person name="Buettner E."/>
        </authorList>
    </citation>
    <scope>NUCLEOTIDE SEQUENCE</scope>
    <source>
        <strain evidence="7">VT107</strain>
    </source>
</reference>
<dbReference type="Proteomes" id="UP001148614">
    <property type="component" value="Unassembled WGS sequence"/>
</dbReference>
<dbReference type="InterPro" id="IPR017981">
    <property type="entry name" value="GPCR_2-like_7TM"/>
</dbReference>
<dbReference type="GO" id="GO:0004930">
    <property type="term" value="F:G protein-coupled receptor activity"/>
    <property type="evidence" value="ECO:0007669"/>
    <property type="project" value="InterPro"/>
</dbReference>
<evidence type="ECO:0000256" key="2">
    <source>
        <dbReference type="ARBA" id="ARBA00022692"/>
    </source>
</evidence>
<feature type="transmembrane region" description="Helical" evidence="5">
    <location>
        <begin position="61"/>
        <end position="84"/>
    </location>
</feature>
<feature type="transmembrane region" description="Helical" evidence="5">
    <location>
        <begin position="105"/>
        <end position="125"/>
    </location>
</feature>
<evidence type="ECO:0000256" key="5">
    <source>
        <dbReference type="SAM" id="Phobius"/>
    </source>
</evidence>
<feature type="transmembrane region" description="Helical" evidence="5">
    <location>
        <begin position="30"/>
        <end position="49"/>
    </location>
</feature>
<dbReference type="AlphaFoldDB" id="A0A9W8NI77"/>
<keyword evidence="3 5" id="KW-1133">Transmembrane helix</keyword>
<feature type="transmembrane region" description="Helical" evidence="5">
    <location>
        <begin position="131"/>
        <end position="152"/>
    </location>
</feature>
<evidence type="ECO:0000313" key="7">
    <source>
        <dbReference type="EMBL" id="KAJ3577116.1"/>
    </source>
</evidence>
<evidence type="ECO:0000256" key="1">
    <source>
        <dbReference type="ARBA" id="ARBA00004141"/>
    </source>
</evidence>
<dbReference type="PANTHER" id="PTHR23112">
    <property type="entry name" value="G PROTEIN-COUPLED RECEPTOR 157-RELATED"/>
    <property type="match status" value="1"/>
</dbReference>